<evidence type="ECO:0000313" key="3">
    <source>
        <dbReference type="Proteomes" id="UP000613768"/>
    </source>
</evidence>
<reference evidence="2 3" key="1">
    <citation type="submission" date="2020-09" db="EMBL/GenBank/DDBJ databases">
        <title>Pseudoxanthomonas sp. CAU 1598 isolated from sand of Yaerae Beach.</title>
        <authorList>
            <person name="Kim W."/>
        </authorList>
    </citation>
    <scope>NUCLEOTIDE SEQUENCE [LARGE SCALE GENOMIC DNA]</scope>
    <source>
        <strain evidence="2 3">CAU 1598</strain>
    </source>
</reference>
<comment type="caution">
    <text evidence="2">The sequence shown here is derived from an EMBL/GenBank/DDBJ whole genome shotgun (WGS) entry which is preliminary data.</text>
</comment>
<organism evidence="2 3">
    <name type="scientific">Pseudomarimonas arenosa</name>
    <dbReference type="NCBI Taxonomy" id="2774145"/>
    <lineage>
        <taxon>Bacteria</taxon>
        <taxon>Pseudomonadati</taxon>
        <taxon>Pseudomonadota</taxon>
        <taxon>Gammaproteobacteria</taxon>
        <taxon>Lysobacterales</taxon>
        <taxon>Lysobacteraceae</taxon>
        <taxon>Pseudomarimonas</taxon>
    </lineage>
</organism>
<dbReference type="Proteomes" id="UP000613768">
    <property type="component" value="Unassembled WGS sequence"/>
</dbReference>
<dbReference type="RefSeq" id="WP_192028960.1">
    <property type="nucleotide sequence ID" value="NZ_JACYTR010000010.1"/>
</dbReference>
<name>A0AAW3ZHP5_9GAMM</name>
<sequence>MLGQPQREAMLRAMGYRPLRLRRDDAADTGSVATPHALAAAPQPVAQPSPARPSQPTDRDPLWQALLRAVHASLEQVDALGWEAVLDGPPYRYDGPRLYLNLIALRGQPAAKRALWKTLRALRRRRQGTQG</sequence>
<proteinExistence type="predicted"/>
<feature type="region of interest" description="Disordered" evidence="1">
    <location>
        <begin position="24"/>
        <end position="60"/>
    </location>
</feature>
<keyword evidence="3" id="KW-1185">Reference proteome</keyword>
<dbReference type="EMBL" id="JACYTR010000010">
    <property type="protein sequence ID" value="MBD8525615.1"/>
    <property type="molecule type" value="Genomic_DNA"/>
</dbReference>
<dbReference type="AlphaFoldDB" id="A0AAW3ZHP5"/>
<protein>
    <submittedName>
        <fullName evidence="2">Uncharacterized protein</fullName>
    </submittedName>
</protein>
<evidence type="ECO:0000256" key="1">
    <source>
        <dbReference type="SAM" id="MobiDB-lite"/>
    </source>
</evidence>
<gene>
    <name evidence="2" type="ORF">IFO71_07660</name>
</gene>
<accession>A0AAW3ZHP5</accession>
<evidence type="ECO:0000313" key="2">
    <source>
        <dbReference type="EMBL" id="MBD8525615.1"/>
    </source>
</evidence>